<protein>
    <submittedName>
        <fullName evidence="1">Uncharacterized protein</fullName>
    </submittedName>
</protein>
<proteinExistence type="predicted"/>
<organism evidence="1">
    <name type="scientific">Ipomoea trifida</name>
    <name type="common">Morning glory</name>
    <dbReference type="NCBI Taxonomy" id="35884"/>
    <lineage>
        <taxon>Eukaryota</taxon>
        <taxon>Viridiplantae</taxon>
        <taxon>Streptophyta</taxon>
        <taxon>Embryophyta</taxon>
        <taxon>Tracheophyta</taxon>
        <taxon>Spermatophyta</taxon>
        <taxon>Magnoliopsida</taxon>
        <taxon>eudicotyledons</taxon>
        <taxon>Gunneridae</taxon>
        <taxon>Pentapetalae</taxon>
        <taxon>asterids</taxon>
        <taxon>lamiids</taxon>
        <taxon>Solanales</taxon>
        <taxon>Convolvulaceae</taxon>
        <taxon>Ipomoeeae</taxon>
        <taxon>Ipomoea</taxon>
    </lineage>
</organism>
<sequence>MCLINSRGKTTICTYANYTVDRGPQWIDRGIKTTSFWVMKIDG</sequence>
<accession>A0A900</accession>
<dbReference type="AlphaFoldDB" id="A0A900"/>
<evidence type="ECO:0000313" key="1">
    <source>
        <dbReference type="EMBL" id="BAF36305.1"/>
    </source>
</evidence>
<dbReference type="EMBL" id="AB263748">
    <property type="protein sequence ID" value="BAF36305.1"/>
    <property type="molecule type" value="Genomic_DNA"/>
</dbReference>
<name>A0A900_IPOTF</name>
<reference evidence="1" key="1">
    <citation type="journal article" date="2007" name="Sex. Plant Reprod.">
        <title>Physical size of the S locus region defined by genetic recombination and genome sequencing in Ipomoea trifida, Convolvulaceae.</title>
        <authorList>
            <person name="Rahman M.H."/>
            <person name="Tsuchiya T."/>
            <person name="Suwabe K."/>
            <person name="Kohori J."/>
            <person name="Tomita R.N."/>
            <person name="Kagaya Y."/>
            <person name="Kobayashi I."/>
            <person name="Kakeda K."/>
            <person name="Kowyama Y."/>
        </authorList>
    </citation>
    <scope>NUCLEOTIDE SEQUENCE</scope>
</reference>